<keyword evidence="4" id="KW-1185">Reference proteome</keyword>
<dbReference type="AlphaFoldDB" id="A0A6G0I3I8"/>
<feature type="compositionally biased region" description="Polar residues" evidence="2">
    <location>
        <begin position="313"/>
        <end position="322"/>
    </location>
</feature>
<keyword evidence="1" id="KW-0175">Coiled coil</keyword>
<feature type="compositionally biased region" description="Polar residues" evidence="2">
    <location>
        <begin position="332"/>
        <end position="345"/>
    </location>
</feature>
<protein>
    <submittedName>
        <fullName evidence="3">Uncharacterized protein</fullName>
    </submittedName>
</protein>
<evidence type="ECO:0000256" key="2">
    <source>
        <dbReference type="SAM" id="MobiDB-lite"/>
    </source>
</evidence>
<feature type="coiled-coil region" evidence="1">
    <location>
        <begin position="108"/>
        <end position="142"/>
    </location>
</feature>
<reference evidence="3 4" key="1">
    <citation type="submission" date="2019-07" db="EMBL/GenBank/DDBJ databases">
        <title>Chromosome genome assembly for large yellow croaker.</title>
        <authorList>
            <person name="Xiao S."/>
        </authorList>
    </citation>
    <scope>NUCLEOTIDE SEQUENCE [LARGE SCALE GENOMIC DNA]</scope>
    <source>
        <strain evidence="3">JMULYC20181020</strain>
        <tissue evidence="3">Muscle</tissue>
    </source>
</reference>
<feature type="region of interest" description="Disordered" evidence="2">
    <location>
        <begin position="313"/>
        <end position="356"/>
    </location>
</feature>
<name>A0A6G0I3I8_LARCR</name>
<feature type="region of interest" description="Disordered" evidence="2">
    <location>
        <begin position="241"/>
        <end position="292"/>
    </location>
</feature>
<organism evidence="3 4">
    <name type="scientific">Larimichthys crocea</name>
    <name type="common">Large yellow croaker</name>
    <name type="synonym">Pseudosciaena crocea</name>
    <dbReference type="NCBI Taxonomy" id="215358"/>
    <lineage>
        <taxon>Eukaryota</taxon>
        <taxon>Metazoa</taxon>
        <taxon>Chordata</taxon>
        <taxon>Craniata</taxon>
        <taxon>Vertebrata</taxon>
        <taxon>Euteleostomi</taxon>
        <taxon>Actinopterygii</taxon>
        <taxon>Neopterygii</taxon>
        <taxon>Teleostei</taxon>
        <taxon>Neoteleostei</taxon>
        <taxon>Acanthomorphata</taxon>
        <taxon>Eupercaria</taxon>
        <taxon>Sciaenidae</taxon>
        <taxon>Larimichthys</taxon>
    </lineage>
</organism>
<sequence>MDDRLYYMFMTLLLAFQTQFRNIMENRSGRRTAGLNEHGNLLERPFQSEYYLDLNEGLNKHGNLLERPFQPADYLDLNELTEIEQQTFALEEDLRRAMIEISRSPRSLSRWRKDLMALQQQLENLQAQLRTEIGTLSQSRQQHQMRIIFSRISMLKHQKQLADQERRGMFSRSCPNIPSELYDSDFDLIKWMSLNASLDFREEPEVIRKMFDNIRNLLYTSHNPHMKKKKKTSALHNSILSLDPSQQGPMRETDHPHWNQTHSRSQNLTDDDGIRRSSAPEQPDHESDSPRVRQTALRALDVSSLIAQHISTIRTATNQTRPSQDDDGIRRSASSAQLDYDSNSPRVKKAKQDKVPTTELKPVVKSCGSPSFSETNISTAIYKTMTAICARIFMAIYF</sequence>
<feature type="compositionally biased region" description="Polar residues" evidence="2">
    <location>
        <begin position="258"/>
        <end position="268"/>
    </location>
</feature>
<evidence type="ECO:0000313" key="4">
    <source>
        <dbReference type="Proteomes" id="UP000424527"/>
    </source>
</evidence>
<dbReference type="EMBL" id="REGW02000015">
    <property type="protein sequence ID" value="KAE8285841.1"/>
    <property type="molecule type" value="Genomic_DNA"/>
</dbReference>
<evidence type="ECO:0000256" key="1">
    <source>
        <dbReference type="SAM" id="Coils"/>
    </source>
</evidence>
<feature type="compositionally biased region" description="Basic and acidic residues" evidence="2">
    <location>
        <begin position="282"/>
        <end position="291"/>
    </location>
</feature>
<gene>
    <name evidence="3" type="ORF">D5F01_LYC15510</name>
</gene>
<proteinExistence type="predicted"/>
<dbReference type="Proteomes" id="UP000424527">
    <property type="component" value="Unassembled WGS sequence"/>
</dbReference>
<accession>A0A6G0I3I8</accession>
<comment type="caution">
    <text evidence="3">The sequence shown here is derived from an EMBL/GenBank/DDBJ whole genome shotgun (WGS) entry which is preliminary data.</text>
</comment>
<evidence type="ECO:0000313" key="3">
    <source>
        <dbReference type="EMBL" id="KAE8285841.1"/>
    </source>
</evidence>